<dbReference type="GO" id="GO:0016787">
    <property type="term" value="F:hydrolase activity"/>
    <property type="evidence" value="ECO:0007669"/>
    <property type="project" value="UniProtKB-KW"/>
</dbReference>
<name>A0ABV5I2G1_9RHOB</name>
<dbReference type="SUPFAM" id="SSF53474">
    <property type="entry name" value="alpha/beta-Hydrolases"/>
    <property type="match status" value="1"/>
</dbReference>
<dbReference type="InterPro" id="IPR050471">
    <property type="entry name" value="AB_hydrolase"/>
</dbReference>
<protein>
    <submittedName>
        <fullName evidence="2">Alpha/beta fold hydrolase</fullName>
    </submittedName>
</protein>
<evidence type="ECO:0000259" key="1">
    <source>
        <dbReference type="Pfam" id="PF00561"/>
    </source>
</evidence>
<keyword evidence="2" id="KW-0378">Hydrolase</keyword>
<evidence type="ECO:0000313" key="2">
    <source>
        <dbReference type="EMBL" id="MFB9150406.1"/>
    </source>
</evidence>
<dbReference type="InterPro" id="IPR029058">
    <property type="entry name" value="AB_hydrolase_fold"/>
</dbReference>
<sequence length="238" mass="25861">MFLHHGFGTRLSLVDLAERLERHLPAHRLVLYSRPGCGRSPPMSPAKPIDYLSREATIVLPAVMDALGLGSADLIGHSDGGSIALIAAAMHPDRARSITALAPHVIVEARTREGIRALPQPGSNNDFERMLAQRHDNIDVAYNAWRALWLSQAMAEWDITPLLPSISCPVQLVQGDADEYGTFRQIDLIWTGVSWPSVSALRIADAGHEIHKSHPEAVLAACLDMISAGRPINVGLRG</sequence>
<gene>
    <name evidence="2" type="ORF">ACFFU4_11665</name>
</gene>
<dbReference type="Pfam" id="PF00561">
    <property type="entry name" value="Abhydrolase_1"/>
    <property type="match status" value="1"/>
</dbReference>
<feature type="domain" description="AB hydrolase-1" evidence="1">
    <location>
        <begin position="2"/>
        <end position="106"/>
    </location>
</feature>
<proteinExistence type="predicted"/>
<dbReference type="RefSeq" id="WP_377070334.1">
    <property type="nucleotide sequence ID" value="NZ_JBHMEC010000017.1"/>
</dbReference>
<dbReference type="Gene3D" id="3.40.50.1820">
    <property type="entry name" value="alpha/beta hydrolase"/>
    <property type="match status" value="1"/>
</dbReference>
<keyword evidence="3" id="KW-1185">Reference proteome</keyword>
<comment type="caution">
    <text evidence="2">The sequence shown here is derived from an EMBL/GenBank/DDBJ whole genome shotgun (WGS) entry which is preliminary data.</text>
</comment>
<dbReference type="EMBL" id="JBHMEC010000017">
    <property type="protein sequence ID" value="MFB9150406.1"/>
    <property type="molecule type" value="Genomic_DNA"/>
</dbReference>
<reference evidence="2 3" key="1">
    <citation type="submission" date="2024-09" db="EMBL/GenBank/DDBJ databases">
        <authorList>
            <person name="Sun Q."/>
            <person name="Mori K."/>
        </authorList>
    </citation>
    <scope>NUCLEOTIDE SEQUENCE [LARGE SCALE GENOMIC DNA]</scope>
    <source>
        <strain evidence="2 3">CECT 9424</strain>
    </source>
</reference>
<dbReference type="Proteomes" id="UP001589670">
    <property type="component" value="Unassembled WGS sequence"/>
</dbReference>
<dbReference type="PANTHER" id="PTHR43433:SF5">
    <property type="entry name" value="AB HYDROLASE-1 DOMAIN-CONTAINING PROTEIN"/>
    <property type="match status" value="1"/>
</dbReference>
<accession>A0ABV5I2G1</accession>
<organism evidence="2 3">
    <name type="scientific">Roseovarius ramblicola</name>
    <dbReference type="NCBI Taxonomy" id="2022336"/>
    <lineage>
        <taxon>Bacteria</taxon>
        <taxon>Pseudomonadati</taxon>
        <taxon>Pseudomonadota</taxon>
        <taxon>Alphaproteobacteria</taxon>
        <taxon>Rhodobacterales</taxon>
        <taxon>Roseobacteraceae</taxon>
        <taxon>Roseovarius</taxon>
    </lineage>
</organism>
<dbReference type="PANTHER" id="PTHR43433">
    <property type="entry name" value="HYDROLASE, ALPHA/BETA FOLD FAMILY PROTEIN"/>
    <property type="match status" value="1"/>
</dbReference>
<evidence type="ECO:0000313" key="3">
    <source>
        <dbReference type="Proteomes" id="UP001589670"/>
    </source>
</evidence>
<dbReference type="InterPro" id="IPR000073">
    <property type="entry name" value="AB_hydrolase_1"/>
</dbReference>